<dbReference type="PROSITE" id="PS51387">
    <property type="entry name" value="FAD_PCMH"/>
    <property type="match status" value="1"/>
</dbReference>
<evidence type="ECO:0000313" key="6">
    <source>
        <dbReference type="Proteomes" id="UP001610335"/>
    </source>
</evidence>
<keyword evidence="6" id="KW-1185">Reference proteome</keyword>
<protein>
    <recommendedName>
        <fullName evidence="4">FAD-binding PCMH-type domain-containing protein</fullName>
    </recommendedName>
</protein>
<dbReference type="PANTHER" id="PTHR13878:SF91">
    <property type="entry name" value="FAD BINDING DOMAIN PROTEIN (AFU_ORTHOLOGUE AFUA_6G12070)-RELATED"/>
    <property type="match status" value="1"/>
</dbReference>
<gene>
    <name evidence="5" type="ORF">BDW59DRAFT_181875</name>
</gene>
<dbReference type="SUPFAM" id="SSF56176">
    <property type="entry name" value="FAD-binding/transporter-associated domain-like"/>
    <property type="match status" value="1"/>
</dbReference>
<dbReference type="InterPro" id="IPR016166">
    <property type="entry name" value="FAD-bd_PCMH"/>
</dbReference>
<dbReference type="InterPro" id="IPR050432">
    <property type="entry name" value="FAD-linked_Oxidoreductases_BP"/>
</dbReference>
<dbReference type="EMBL" id="JBFXLS010000082">
    <property type="protein sequence ID" value="KAL2818747.1"/>
    <property type="molecule type" value="Genomic_DNA"/>
</dbReference>
<dbReference type="Gene3D" id="3.30.465.10">
    <property type="match status" value="2"/>
</dbReference>
<evidence type="ECO:0000259" key="4">
    <source>
        <dbReference type="PROSITE" id="PS51387"/>
    </source>
</evidence>
<name>A0ABR4HTQ2_9EURO</name>
<dbReference type="InterPro" id="IPR006094">
    <property type="entry name" value="Oxid_FAD_bind_N"/>
</dbReference>
<dbReference type="InterPro" id="IPR016169">
    <property type="entry name" value="FAD-bd_PCMH_sub2"/>
</dbReference>
<accession>A0ABR4HTQ2</accession>
<evidence type="ECO:0000256" key="2">
    <source>
        <dbReference type="ARBA" id="ARBA00023002"/>
    </source>
</evidence>
<reference evidence="5 6" key="1">
    <citation type="submission" date="2024-07" db="EMBL/GenBank/DDBJ databases">
        <title>Section-level genome sequencing and comparative genomics of Aspergillus sections Usti and Cavernicolus.</title>
        <authorList>
            <consortium name="Lawrence Berkeley National Laboratory"/>
            <person name="Nybo J.L."/>
            <person name="Vesth T.C."/>
            <person name="Theobald S."/>
            <person name="Frisvad J.C."/>
            <person name="Larsen T.O."/>
            <person name="Kjaerboelling I."/>
            <person name="Rothschild-Mancinelli K."/>
            <person name="Lyhne E.K."/>
            <person name="Kogle M.E."/>
            <person name="Barry K."/>
            <person name="Clum A."/>
            <person name="Na H."/>
            <person name="Ledsgaard L."/>
            <person name="Lin J."/>
            <person name="Lipzen A."/>
            <person name="Kuo A."/>
            <person name="Riley R."/>
            <person name="Mondo S."/>
            <person name="LaButti K."/>
            <person name="Haridas S."/>
            <person name="Pangalinan J."/>
            <person name="Salamov A.A."/>
            <person name="Simmons B.A."/>
            <person name="Magnuson J.K."/>
            <person name="Chen J."/>
            <person name="Drula E."/>
            <person name="Henrissat B."/>
            <person name="Wiebenga A."/>
            <person name="Lubbers R.J."/>
            <person name="Gomes A.C."/>
            <person name="Makela M.R."/>
            <person name="Stajich J."/>
            <person name="Grigoriev I.V."/>
            <person name="Mortensen U.H."/>
            <person name="De vries R.P."/>
            <person name="Baker S.E."/>
            <person name="Andersen M.R."/>
        </authorList>
    </citation>
    <scope>NUCLEOTIDE SEQUENCE [LARGE SCALE GENOMIC DNA]</scope>
    <source>
        <strain evidence="5 6">CBS 600.67</strain>
    </source>
</reference>
<evidence type="ECO:0000256" key="3">
    <source>
        <dbReference type="SAM" id="SignalP"/>
    </source>
</evidence>
<dbReference type="InterPro" id="IPR036318">
    <property type="entry name" value="FAD-bd_PCMH-like_sf"/>
</dbReference>
<dbReference type="Pfam" id="PF08031">
    <property type="entry name" value="BBE"/>
    <property type="match status" value="1"/>
</dbReference>
<comment type="caution">
    <text evidence="5">The sequence shown here is derived from an EMBL/GenBank/DDBJ whole genome shotgun (WGS) entry which is preliminary data.</text>
</comment>
<keyword evidence="2" id="KW-0560">Oxidoreductase</keyword>
<comment type="similarity">
    <text evidence="1">Belongs to the oxygen-dependent FAD-linked oxidoreductase family.</text>
</comment>
<evidence type="ECO:0000313" key="5">
    <source>
        <dbReference type="EMBL" id="KAL2818747.1"/>
    </source>
</evidence>
<dbReference type="Pfam" id="PF01565">
    <property type="entry name" value="FAD_binding_4"/>
    <property type="match status" value="1"/>
</dbReference>
<organism evidence="5 6">
    <name type="scientific">Aspergillus cavernicola</name>
    <dbReference type="NCBI Taxonomy" id="176166"/>
    <lineage>
        <taxon>Eukaryota</taxon>
        <taxon>Fungi</taxon>
        <taxon>Dikarya</taxon>
        <taxon>Ascomycota</taxon>
        <taxon>Pezizomycotina</taxon>
        <taxon>Eurotiomycetes</taxon>
        <taxon>Eurotiomycetidae</taxon>
        <taxon>Eurotiales</taxon>
        <taxon>Aspergillaceae</taxon>
        <taxon>Aspergillus</taxon>
        <taxon>Aspergillus subgen. Nidulantes</taxon>
    </lineage>
</organism>
<feature type="domain" description="FAD-binding PCMH-type" evidence="4">
    <location>
        <begin position="116"/>
        <end position="300"/>
    </location>
</feature>
<proteinExistence type="inferred from homology"/>
<keyword evidence="3" id="KW-0732">Signal</keyword>
<dbReference type="PANTHER" id="PTHR13878">
    <property type="entry name" value="GULONOLACTONE OXIDASE"/>
    <property type="match status" value="1"/>
</dbReference>
<dbReference type="Proteomes" id="UP001610335">
    <property type="component" value="Unassembled WGS sequence"/>
</dbReference>
<dbReference type="InterPro" id="IPR012951">
    <property type="entry name" value="BBE"/>
</dbReference>
<sequence length="555" mass="60301">MLVQTPLTALAFLSTVVGTQSQPRRRCANGDDCWPSVDTWNQFNATIGGRLSRSVPSAAVCHAERYNTDQCAVAKSSWLDSFWRTNQTGAYAAILWEMGDTGQCFIDTAVEAPCDQGIVPYYSVQAQNVEDIQASVRFASEKDLYLVTKNTGHDHLGRSSGKGAFSIWTHNLKGIEWHDSFVPRGAPADVGGVPAATLQAGEQWFDVYQAAAKQGVLVVGGSARTVGAAGGYLLGGGHSPFAHYYGLAADNLLEMSIVSADGEHHVINPYSDPEYFWAVRGGGGSAWGVVTSVTYKTHPVPQNLIMGFVQLNASDDASLTHVLAESMKLLPEVTDAGFTGYGNINQGLEAIFIKPNSTVKSFNETFAGFFNLTQFPSIHGAVGAFPSTWNGYLETIISDPNIGTNIQDTSRLLTADVINREAEELAQFLVKNGAGGGFNFIGKVNNDERDNTAVNEIWKHSHALLTISVDWANNATESEKHEKRLHAVGISETLTKIVGSEGGTYVNEANPYEPDWQRVFWGDKYERLVSIKRRVDPTHLFVCNRCVGGDLVLRP</sequence>
<evidence type="ECO:0000256" key="1">
    <source>
        <dbReference type="ARBA" id="ARBA00005466"/>
    </source>
</evidence>
<feature type="chain" id="PRO_5046265587" description="FAD-binding PCMH-type domain-containing protein" evidence="3">
    <location>
        <begin position="22"/>
        <end position="555"/>
    </location>
</feature>
<feature type="signal peptide" evidence="3">
    <location>
        <begin position="1"/>
        <end position="21"/>
    </location>
</feature>